<keyword evidence="2" id="KW-1185">Reference proteome</keyword>
<sequence>MAMGALALLAACGETRSPAPDGGGHGYLLFDPPSQQQGWELVDQLTTRSADKALIRTSGLADDGAKTMFIDFSGGCEAQAPFVAEARRAAQQLNIANVRCTETSPIS</sequence>
<reference evidence="1 2" key="1">
    <citation type="submission" date="2014-08" db="EMBL/GenBank/DDBJ databases">
        <title>Whole genome shotgun sequence of Sphingomonas paucimobilis NBRC 13935.</title>
        <authorList>
            <person name="Hosoyama A."/>
            <person name="Hashimoto M."/>
            <person name="Hosoyama Y."/>
            <person name="Noguchi M."/>
            <person name="Uohara A."/>
            <person name="Ohji S."/>
            <person name="Katano-Makiyama Y."/>
            <person name="Ichikawa N."/>
            <person name="Kimura A."/>
            <person name="Yamazoe A."/>
            <person name="Fujita N."/>
        </authorList>
    </citation>
    <scope>NUCLEOTIDE SEQUENCE [LARGE SCALE GENOMIC DNA]</scope>
    <source>
        <strain evidence="1 2">NBRC 13935</strain>
    </source>
</reference>
<organism evidence="1 2">
    <name type="scientific">Sphingomonas paucimobilis NBRC 13935</name>
    <dbReference type="NCBI Taxonomy" id="1219050"/>
    <lineage>
        <taxon>Bacteria</taxon>
        <taxon>Pseudomonadati</taxon>
        <taxon>Pseudomonadota</taxon>
        <taxon>Alphaproteobacteria</taxon>
        <taxon>Sphingomonadales</taxon>
        <taxon>Sphingomonadaceae</taxon>
        <taxon>Sphingomonas</taxon>
    </lineage>
</organism>
<dbReference type="Proteomes" id="UP000032025">
    <property type="component" value="Unassembled WGS sequence"/>
</dbReference>
<gene>
    <name evidence="1" type="ORF">SP6_42_00250</name>
</gene>
<protein>
    <submittedName>
        <fullName evidence="1">DNA, contig: SP642</fullName>
    </submittedName>
</protein>
<evidence type="ECO:0000313" key="2">
    <source>
        <dbReference type="Proteomes" id="UP000032025"/>
    </source>
</evidence>
<accession>A0A0C9NDW7</accession>
<dbReference type="AlphaFoldDB" id="A0A0C9NDW7"/>
<evidence type="ECO:0000313" key="1">
    <source>
        <dbReference type="EMBL" id="GAN14467.1"/>
    </source>
</evidence>
<name>A0A0C9NDW7_SPHPI</name>
<proteinExistence type="predicted"/>
<comment type="caution">
    <text evidence="1">The sequence shown here is derived from an EMBL/GenBank/DDBJ whole genome shotgun (WGS) entry which is preliminary data.</text>
</comment>
<dbReference type="EMBL" id="BBJS01000042">
    <property type="protein sequence ID" value="GAN14467.1"/>
    <property type="molecule type" value="Genomic_DNA"/>
</dbReference>